<dbReference type="Pfam" id="PF02613">
    <property type="entry name" value="Nitrate_red_del"/>
    <property type="match status" value="1"/>
</dbReference>
<dbReference type="PANTHER" id="PTHR34227:SF1">
    <property type="entry name" value="DIMETHYL SULFOXIDE REDUCTASE CHAPERONE-RELATED"/>
    <property type="match status" value="1"/>
</dbReference>
<dbReference type="Gene3D" id="1.10.3480.10">
    <property type="entry name" value="TorD-like"/>
    <property type="match status" value="1"/>
</dbReference>
<name>A0A562T8K0_9HYPH</name>
<gene>
    <name evidence="2" type="ORF">JM93_01747</name>
</gene>
<proteinExistence type="predicted"/>
<dbReference type="InterPro" id="IPR020945">
    <property type="entry name" value="DMSO/NO3_reduct_chaperone"/>
</dbReference>
<dbReference type="SUPFAM" id="SSF89155">
    <property type="entry name" value="TorD-like"/>
    <property type="match status" value="1"/>
</dbReference>
<dbReference type="InterPro" id="IPR050289">
    <property type="entry name" value="TorD/DmsD_chaperones"/>
</dbReference>
<keyword evidence="1" id="KW-0143">Chaperone</keyword>
<protein>
    <submittedName>
        <fullName evidence="2">TorA maturation chaperone TorD</fullName>
    </submittedName>
</protein>
<evidence type="ECO:0000313" key="2">
    <source>
        <dbReference type="EMBL" id="TWI89544.1"/>
    </source>
</evidence>
<dbReference type="EMBL" id="VLLF01000003">
    <property type="protein sequence ID" value="TWI89544.1"/>
    <property type="molecule type" value="Genomic_DNA"/>
</dbReference>
<dbReference type="OrthoDB" id="8526323at2"/>
<sequence>MTNTAPRAEKPAPEDADRAALYGFLGGVLQSAPNAIGLEQISRISGDDTPIGACLSEIAREAGEVSEKQLAQEYMDLFIGVGRGELVPFGSYYLTGFLNEKPLADLRASMAQLGIERTADTKEPEDHIAALMQMMDGLIRGDLWAKGPLPLEAQQAFFAGHIGNWAPHFFKDLKKTKTSRFYAAVGELGEAFIGVEADAFDMAA</sequence>
<evidence type="ECO:0000256" key="1">
    <source>
        <dbReference type="ARBA" id="ARBA00023186"/>
    </source>
</evidence>
<keyword evidence="3" id="KW-1185">Reference proteome</keyword>
<dbReference type="Proteomes" id="UP000320593">
    <property type="component" value="Unassembled WGS sequence"/>
</dbReference>
<accession>A0A562T8K0</accession>
<dbReference type="InterPro" id="IPR036411">
    <property type="entry name" value="TorD-like_sf"/>
</dbReference>
<dbReference type="PANTHER" id="PTHR34227">
    <property type="entry name" value="CHAPERONE PROTEIN YCDY"/>
    <property type="match status" value="1"/>
</dbReference>
<comment type="caution">
    <text evidence="2">The sequence shown here is derived from an EMBL/GenBank/DDBJ whole genome shotgun (WGS) entry which is preliminary data.</text>
</comment>
<dbReference type="AlphaFoldDB" id="A0A562T8K0"/>
<reference evidence="2 3" key="1">
    <citation type="submission" date="2019-07" db="EMBL/GenBank/DDBJ databases">
        <title>Genomic Encyclopedia of Archaeal and Bacterial Type Strains, Phase II (KMG-II): from individual species to whole genera.</title>
        <authorList>
            <person name="Goeker M."/>
        </authorList>
    </citation>
    <scope>NUCLEOTIDE SEQUENCE [LARGE SCALE GENOMIC DNA]</scope>
    <source>
        <strain evidence="2 3">ATCC BAA-252</strain>
    </source>
</reference>
<evidence type="ECO:0000313" key="3">
    <source>
        <dbReference type="Proteomes" id="UP000320593"/>
    </source>
</evidence>
<organism evidence="2 3">
    <name type="scientific">Roseibium hamelinense</name>
    <dbReference type="NCBI Taxonomy" id="150831"/>
    <lineage>
        <taxon>Bacteria</taxon>
        <taxon>Pseudomonadati</taxon>
        <taxon>Pseudomonadota</taxon>
        <taxon>Alphaproteobacteria</taxon>
        <taxon>Hyphomicrobiales</taxon>
        <taxon>Stappiaceae</taxon>
        <taxon>Roseibium</taxon>
    </lineage>
</organism>
<dbReference type="RefSeq" id="WP_145342253.1">
    <property type="nucleotide sequence ID" value="NZ_SMLY01000052.1"/>
</dbReference>